<dbReference type="Pfam" id="PF14073">
    <property type="entry name" value="Cep57_CLD"/>
    <property type="match status" value="1"/>
</dbReference>
<feature type="coiled-coil region" evidence="9">
    <location>
        <begin position="550"/>
        <end position="617"/>
    </location>
</feature>
<evidence type="ECO:0000259" key="12">
    <source>
        <dbReference type="Pfam" id="PF14073"/>
    </source>
</evidence>
<dbReference type="GO" id="GO:0042802">
    <property type="term" value="F:identical protein binding"/>
    <property type="evidence" value="ECO:0007669"/>
    <property type="project" value="InterPro"/>
</dbReference>
<dbReference type="GO" id="GO:0008017">
    <property type="term" value="F:microtubule binding"/>
    <property type="evidence" value="ECO:0007669"/>
    <property type="project" value="InterPro"/>
</dbReference>
<sequence length="674" mass="74250">MAGSRPPPARPHRRRRARPRRAQSPLPAPHGGQRGPVPPTAAALPRRGYRASGAAAASPFPTGRGAATTPRRRRLLLPAPGMEGRGGPSPASLGTAPQPSPPGPPPTPGSPLTRGGGREPRPARGTRMTNTPLSQSSSSARGRGAQLRRGAAVPGGLLGYVVRPKGRPVALAREDYVFRQAARPGSCRRRASGRWDARTVFPPSCLAMDSESKNSFIGSFLQPPDWRFPAAFVCVESKLAAAAGDRPSLPNNQAVVAALKALQEKIRHLELEKSQAEDKLCSLSRAAAQYKKILEHKSYEKDAAHQELMQQRKDSYMQLNAAQSRCSLLEKQLDYMRKMVSSAELEKKIILEQQAQLQKEEDQNRLELHAKLEKLEMLEKECLKVTAAQRIAQDKIKHLEEKLYKEEHRHKLIQDKTTQLQTGFDINRVLMSSVTSQHEPEKANGKNKKLRKRNPTMKKMQLSQLHVKAGELPFVAGKSVSSSHSVSANVQSVLHIMKHRNPCVSSRAQRGATAGISGHSALSNSVSSCSTSPTATRSFSDLLLAFQDKLGQMSSEHQELLEQIQETQDSQAHEDLEQELDCLVKQMEMKGKQISKLKKHQATVKKLKRKTQKLKQGATHVKLKCDEQKEANEIAVTVKESMSKPCPGQKSRSSLQLLKAVQQLQLSLKKDDVI</sequence>
<evidence type="ECO:0000259" key="11">
    <source>
        <dbReference type="Pfam" id="PF06657"/>
    </source>
</evidence>
<feature type="compositionally biased region" description="Low complexity" evidence="10">
    <location>
        <begin position="123"/>
        <end position="149"/>
    </location>
</feature>
<evidence type="ECO:0000256" key="10">
    <source>
        <dbReference type="SAM" id="MobiDB-lite"/>
    </source>
</evidence>
<organism evidence="13 14">
    <name type="scientific">Taeniopygia guttata</name>
    <name type="common">Zebra finch</name>
    <name type="synonym">Poephila guttata</name>
    <dbReference type="NCBI Taxonomy" id="59729"/>
    <lineage>
        <taxon>Eukaryota</taxon>
        <taxon>Metazoa</taxon>
        <taxon>Chordata</taxon>
        <taxon>Craniata</taxon>
        <taxon>Vertebrata</taxon>
        <taxon>Euteleostomi</taxon>
        <taxon>Archelosauria</taxon>
        <taxon>Archosauria</taxon>
        <taxon>Dinosauria</taxon>
        <taxon>Saurischia</taxon>
        <taxon>Theropoda</taxon>
        <taxon>Coelurosauria</taxon>
        <taxon>Aves</taxon>
        <taxon>Neognathae</taxon>
        <taxon>Neoaves</taxon>
        <taxon>Telluraves</taxon>
        <taxon>Australaves</taxon>
        <taxon>Passeriformes</taxon>
        <taxon>Passeroidea</taxon>
        <taxon>Estrildidae</taxon>
        <taxon>Estrildinae</taxon>
        <taxon>Taeniopygia</taxon>
    </lineage>
</organism>
<dbReference type="InterPro" id="IPR024957">
    <property type="entry name" value="Cep57_MT-bd_dom"/>
</dbReference>
<dbReference type="PANTHER" id="PTHR19336:SF10">
    <property type="entry name" value="CENTROSOMAL PROTEIN CEP57L1"/>
    <property type="match status" value="1"/>
</dbReference>
<keyword evidence="4" id="KW-0493">Microtubule</keyword>
<feature type="compositionally biased region" description="Low complexity" evidence="10">
    <location>
        <begin position="50"/>
        <end position="69"/>
    </location>
</feature>
<feature type="domain" description="Cep57 centrosome localisation" evidence="12">
    <location>
        <begin position="254"/>
        <end position="431"/>
    </location>
</feature>
<feature type="domain" description="Cep57 centrosome microtubule-binding" evidence="11">
    <location>
        <begin position="536"/>
        <end position="600"/>
    </location>
</feature>
<dbReference type="AlphaFoldDB" id="A0A674H983"/>
<keyword evidence="6" id="KW-0206">Cytoskeleton</keyword>
<comment type="subcellular location">
    <subcellularLocation>
        <location evidence="1">Cytoplasm</location>
        <location evidence="1">Cytoskeleton</location>
        <location evidence="1">Microtubule organizing center</location>
        <location evidence="1">Centrosome</location>
    </subcellularLocation>
</comment>
<evidence type="ECO:0000313" key="13">
    <source>
        <dbReference type="Ensembl" id="ENSTGUP00000031156.1"/>
    </source>
</evidence>
<evidence type="ECO:0000256" key="4">
    <source>
        <dbReference type="ARBA" id="ARBA00022701"/>
    </source>
</evidence>
<proteinExistence type="inferred from homology"/>
<keyword evidence="3" id="KW-0963">Cytoplasm</keyword>
<keyword evidence="14" id="KW-1185">Reference proteome</keyword>
<dbReference type="GO" id="GO:0005874">
    <property type="term" value="C:microtubule"/>
    <property type="evidence" value="ECO:0007669"/>
    <property type="project" value="UniProtKB-KW"/>
</dbReference>
<dbReference type="GO" id="GO:0043015">
    <property type="term" value="F:gamma-tubulin binding"/>
    <property type="evidence" value="ECO:0007669"/>
    <property type="project" value="InterPro"/>
</dbReference>
<evidence type="ECO:0000256" key="8">
    <source>
        <dbReference type="ARBA" id="ARBA00042578"/>
    </source>
</evidence>
<reference evidence="13 14" key="1">
    <citation type="journal article" date="2010" name="Nature">
        <title>The genome of a songbird.</title>
        <authorList>
            <person name="Warren W.C."/>
            <person name="Clayton D.F."/>
            <person name="Ellegren H."/>
            <person name="Arnold A.P."/>
            <person name="Hillier L.W."/>
            <person name="Kunstner A."/>
            <person name="Searle S."/>
            <person name="White S."/>
            <person name="Vilella A.J."/>
            <person name="Fairley S."/>
            <person name="Heger A."/>
            <person name="Kong L."/>
            <person name="Ponting C.P."/>
            <person name="Jarvis E.D."/>
            <person name="Mello C.V."/>
            <person name="Minx P."/>
            <person name="Lovell P."/>
            <person name="Velho T.A."/>
            <person name="Ferris M."/>
            <person name="Balakrishnan C.N."/>
            <person name="Sinha S."/>
            <person name="Blatti C."/>
            <person name="London S.E."/>
            <person name="Li Y."/>
            <person name="Lin Y.C."/>
            <person name="George J."/>
            <person name="Sweedler J."/>
            <person name="Southey B."/>
            <person name="Gunaratne P."/>
            <person name="Watson M."/>
            <person name="Nam K."/>
            <person name="Backstrom N."/>
            <person name="Smeds L."/>
            <person name="Nabholz B."/>
            <person name="Itoh Y."/>
            <person name="Whitney O."/>
            <person name="Pfenning A.R."/>
            <person name="Howard J."/>
            <person name="Volker M."/>
            <person name="Skinner B.M."/>
            <person name="Griffin D.K."/>
            <person name="Ye L."/>
            <person name="McLaren W.M."/>
            <person name="Flicek P."/>
            <person name="Quesada V."/>
            <person name="Velasco G."/>
            <person name="Lopez-Otin C."/>
            <person name="Puente X.S."/>
            <person name="Olender T."/>
            <person name="Lancet D."/>
            <person name="Smit A.F."/>
            <person name="Hubley R."/>
            <person name="Konkel M.K."/>
            <person name="Walker J.A."/>
            <person name="Batzer M.A."/>
            <person name="Gu W."/>
            <person name="Pollock D.D."/>
            <person name="Chen L."/>
            <person name="Cheng Z."/>
            <person name="Eichler E.E."/>
            <person name="Stapley J."/>
            <person name="Slate J."/>
            <person name="Ekblom R."/>
            <person name="Birkhead T."/>
            <person name="Burke T."/>
            <person name="Burt D."/>
            <person name="Scharff C."/>
            <person name="Adam I."/>
            <person name="Richard H."/>
            <person name="Sultan M."/>
            <person name="Soldatov A."/>
            <person name="Lehrach H."/>
            <person name="Edwards S.V."/>
            <person name="Yang S.P."/>
            <person name="Li X."/>
            <person name="Graves T."/>
            <person name="Fulton L."/>
            <person name="Nelson J."/>
            <person name="Chinwalla A."/>
            <person name="Hou S."/>
            <person name="Mardis E.R."/>
            <person name="Wilson R.K."/>
        </authorList>
    </citation>
    <scope>NUCLEOTIDE SEQUENCE [LARGE SCALE GENOMIC DNA]</scope>
</reference>
<evidence type="ECO:0000256" key="7">
    <source>
        <dbReference type="ARBA" id="ARBA00041218"/>
    </source>
</evidence>
<dbReference type="InterPro" id="IPR051756">
    <property type="entry name" value="Centrosomal_MT-associated"/>
</dbReference>
<feature type="compositionally biased region" description="Basic residues" evidence="10">
    <location>
        <begin position="10"/>
        <end position="21"/>
    </location>
</feature>
<evidence type="ECO:0000256" key="3">
    <source>
        <dbReference type="ARBA" id="ARBA00022490"/>
    </source>
</evidence>
<dbReference type="GO" id="GO:0005813">
    <property type="term" value="C:centrosome"/>
    <property type="evidence" value="ECO:0007669"/>
    <property type="project" value="UniProtKB-SubCell"/>
</dbReference>
<evidence type="ECO:0000256" key="2">
    <source>
        <dbReference type="ARBA" id="ARBA00008179"/>
    </source>
</evidence>
<dbReference type="Pfam" id="PF06657">
    <property type="entry name" value="Cep57_MT_bd"/>
    <property type="match status" value="1"/>
</dbReference>
<dbReference type="Ensembl" id="ENSTGUT00000024056.1">
    <property type="protein sequence ID" value="ENSTGUP00000031156.1"/>
    <property type="gene ID" value="ENSTGUG00000012107.2"/>
</dbReference>
<dbReference type="PANTHER" id="PTHR19336">
    <property type="entry name" value="UNCHARACTERIZED DUF1167"/>
    <property type="match status" value="1"/>
</dbReference>
<dbReference type="GeneTree" id="ENSGT00530000063695"/>
<name>A0A674H983_TAEGU</name>
<feature type="region of interest" description="Disordered" evidence="10">
    <location>
        <begin position="1"/>
        <end position="149"/>
    </location>
</feature>
<evidence type="ECO:0000256" key="9">
    <source>
        <dbReference type="SAM" id="Coils"/>
    </source>
</evidence>
<dbReference type="Proteomes" id="UP000007754">
    <property type="component" value="Chromosome 3"/>
</dbReference>
<reference evidence="13" key="3">
    <citation type="submission" date="2025-09" db="UniProtKB">
        <authorList>
            <consortium name="Ensembl"/>
        </authorList>
    </citation>
    <scope>IDENTIFICATION</scope>
</reference>
<keyword evidence="5 9" id="KW-0175">Coiled coil</keyword>
<evidence type="ECO:0000313" key="14">
    <source>
        <dbReference type="Proteomes" id="UP000007754"/>
    </source>
</evidence>
<evidence type="ECO:0000256" key="6">
    <source>
        <dbReference type="ARBA" id="ARBA00023212"/>
    </source>
</evidence>
<reference evidence="13" key="2">
    <citation type="submission" date="2025-08" db="UniProtKB">
        <authorList>
            <consortium name="Ensembl"/>
        </authorList>
    </citation>
    <scope>IDENTIFICATION</scope>
</reference>
<gene>
    <name evidence="13" type="primary">CEP57L1</name>
</gene>
<feature type="compositionally biased region" description="Pro residues" evidence="10">
    <location>
        <begin position="98"/>
        <end position="109"/>
    </location>
</feature>
<dbReference type="InParanoid" id="A0A674H983"/>
<evidence type="ECO:0000256" key="5">
    <source>
        <dbReference type="ARBA" id="ARBA00023054"/>
    </source>
</evidence>
<dbReference type="InterPro" id="IPR025913">
    <property type="entry name" value="Cep57_CLD"/>
</dbReference>
<protein>
    <recommendedName>
        <fullName evidence="7">Centrosomal protein 57kDa-like protein 1</fullName>
    </recommendedName>
    <alternativeName>
        <fullName evidence="8">Cep57-related protein</fullName>
    </alternativeName>
</protein>
<dbReference type="OMA" id="LQTMQHY"/>
<dbReference type="Gene3D" id="1.20.58.90">
    <property type="match status" value="1"/>
</dbReference>
<feature type="coiled-coil region" evidence="9">
    <location>
        <begin position="252"/>
        <end position="279"/>
    </location>
</feature>
<comment type="similarity">
    <text evidence="2">Belongs to the translokin family.</text>
</comment>
<accession>A0A674H983</accession>
<evidence type="ECO:0000256" key="1">
    <source>
        <dbReference type="ARBA" id="ARBA00004300"/>
    </source>
</evidence>